<feature type="non-terminal residue" evidence="2">
    <location>
        <position position="1"/>
    </location>
</feature>
<evidence type="ECO:0000313" key="2">
    <source>
        <dbReference type="EMBL" id="KDO38626.1"/>
    </source>
</evidence>
<proteinExistence type="predicted"/>
<reference evidence="2 3" key="1">
    <citation type="submission" date="2014-04" db="EMBL/GenBank/DDBJ databases">
        <authorList>
            <consortium name="International Citrus Genome Consortium"/>
            <person name="Gmitter F."/>
            <person name="Chen C."/>
            <person name="Farmerie W."/>
            <person name="Harkins T."/>
            <person name="Desany B."/>
            <person name="Mohiuddin M."/>
            <person name="Kodira C."/>
            <person name="Borodovsky M."/>
            <person name="Lomsadze A."/>
            <person name="Burns P."/>
            <person name="Jenkins J."/>
            <person name="Prochnik S."/>
            <person name="Shu S."/>
            <person name="Chapman J."/>
            <person name="Pitluck S."/>
            <person name="Schmutz J."/>
            <person name="Rokhsar D."/>
        </authorList>
    </citation>
    <scope>NUCLEOTIDE SEQUENCE</scope>
</reference>
<feature type="compositionally biased region" description="Polar residues" evidence="1">
    <location>
        <begin position="20"/>
        <end position="33"/>
    </location>
</feature>
<dbReference type="Proteomes" id="UP000027120">
    <property type="component" value="Unassembled WGS sequence"/>
</dbReference>
<keyword evidence="3" id="KW-1185">Reference proteome</keyword>
<accession>A0A067DJ47</accession>
<sequence>LNPSSLQLPSIKRKNHRSRTPPQSLHSSDQSKS</sequence>
<organism evidence="2 3">
    <name type="scientific">Citrus sinensis</name>
    <name type="common">Sweet orange</name>
    <name type="synonym">Citrus aurantium var. sinensis</name>
    <dbReference type="NCBI Taxonomy" id="2711"/>
    <lineage>
        <taxon>Eukaryota</taxon>
        <taxon>Viridiplantae</taxon>
        <taxon>Streptophyta</taxon>
        <taxon>Embryophyta</taxon>
        <taxon>Tracheophyta</taxon>
        <taxon>Spermatophyta</taxon>
        <taxon>Magnoliopsida</taxon>
        <taxon>eudicotyledons</taxon>
        <taxon>Gunneridae</taxon>
        <taxon>Pentapetalae</taxon>
        <taxon>rosids</taxon>
        <taxon>malvids</taxon>
        <taxon>Sapindales</taxon>
        <taxon>Rutaceae</taxon>
        <taxon>Aurantioideae</taxon>
        <taxon>Citrus</taxon>
    </lineage>
</organism>
<name>A0A067DJ47_CITSI</name>
<protein>
    <submittedName>
        <fullName evidence="2">Uncharacterized protein</fullName>
    </submittedName>
</protein>
<feature type="region of interest" description="Disordered" evidence="1">
    <location>
        <begin position="1"/>
        <end position="33"/>
    </location>
</feature>
<gene>
    <name evidence="2" type="ORF">CISIN_1g0208021mg</name>
</gene>
<evidence type="ECO:0000313" key="3">
    <source>
        <dbReference type="Proteomes" id="UP000027120"/>
    </source>
</evidence>
<dbReference type="EMBL" id="KK787691">
    <property type="protein sequence ID" value="KDO38626.1"/>
    <property type="molecule type" value="Genomic_DNA"/>
</dbReference>
<dbReference type="AlphaFoldDB" id="A0A067DJ47"/>
<evidence type="ECO:0000256" key="1">
    <source>
        <dbReference type="SAM" id="MobiDB-lite"/>
    </source>
</evidence>